<dbReference type="InterPro" id="IPR006558">
    <property type="entry name" value="LamG-like"/>
</dbReference>
<evidence type="ECO:0000256" key="3">
    <source>
        <dbReference type="SAM" id="MobiDB-lite"/>
    </source>
</evidence>
<name>A0A5C6F8B6_9BACT</name>
<evidence type="ECO:0000313" key="7">
    <source>
        <dbReference type="Proteomes" id="UP000317977"/>
    </source>
</evidence>
<keyword evidence="4" id="KW-1133">Transmembrane helix</keyword>
<dbReference type="Pfam" id="PF13385">
    <property type="entry name" value="Laminin_G_3"/>
    <property type="match status" value="1"/>
</dbReference>
<feature type="transmembrane region" description="Helical" evidence="4">
    <location>
        <begin position="77"/>
        <end position="97"/>
    </location>
</feature>
<keyword evidence="4" id="KW-0812">Transmembrane</keyword>
<keyword evidence="4" id="KW-0472">Membrane</keyword>
<evidence type="ECO:0000256" key="1">
    <source>
        <dbReference type="ARBA" id="ARBA00022729"/>
    </source>
</evidence>
<dbReference type="AlphaFoldDB" id="A0A5C6F8B6"/>
<evidence type="ECO:0000256" key="4">
    <source>
        <dbReference type="SAM" id="Phobius"/>
    </source>
</evidence>
<evidence type="ECO:0000313" key="6">
    <source>
        <dbReference type="EMBL" id="TWU57638.1"/>
    </source>
</evidence>
<organism evidence="6 7">
    <name type="scientific">Rubripirellula reticaptiva</name>
    <dbReference type="NCBI Taxonomy" id="2528013"/>
    <lineage>
        <taxon>Bacteria</taxon>
        <taxon>Pseudomonadati</taxon>
        <taxon>Planctomycetota</taxon>
        <taxon>Planctomycetia</taxon>
        <taxon>Pirellulales</taxon>
        <taxon>Pirellulaceae</taxon>
        <taxon>Rubripirellula</taxon>
    </lineage>
</organism>
<keyword evidence="1" id="KW-0732">Signal</keyword>
<dbReference type="Gene3D" id="2.60.120.1440">
    <property type="match status" value="1"/>
</dbReference>
<feature type="region of interest" description="Disordered" evidence="3">
    <location>
        <begin position="253"/>
        <end position="279"/>
    </location>
</feature>
<dbReference type="RefSeq" id="WP_146532505.1">
    <property type="nucleotide sequence ID" value="NZ_SJPX01000001.1"/>
</dbReference>
<dbReference type="InterPro" id="IPR012373">
    <property type="entry name" value="Ferrdict_sens_TM"/>
</dbReference>
<feature type="domain" description="LamG-like jellyroll fold" evidence="5">
    <location>
        <begin position="384"/>
        <end position="550"/>
    </location>
</feature>
<keyword evidence="7" id="KW-1185">Reference proteome</keyword>
<dbReference type="Gene3D" id="2.60.120.200">
    <property type="match status" value="1"/>
</dbReference>
<evidence type="ECO:0000259" key="5">
    <source>
        <dbReference type="SMART" id="SM00560"/>
    </source>
</evidence>
<proteinExistence type="predicted"/>
<sequence>MNRKLQEQIFASLDGTIGLEDFASMQQSLIQSAEARALYLESVELYESLGETGWPGVGTVTPTVAVQAVSRRQDFPAWFAVAAVLVAVCSLAAFAIGRRSSGESIAQRPVQRPAQQFAGPVSANDVETMVAGHASLRRVLNVRWSDGAASYRSGDLIPAGTFSIDSGVVEMDFFCGASLVVEGPAELNVTSDWELTCVSGRLRASVPPAARGFVVHAADSKIIDLGTEFSLSVTSNNARVRVIDGEVEIHQSAHDPKRLTTGEDQWLDGQKDASEDESSIATSEELRSQQSQLQRQKLSSWQVAFDSLRKDKRLIAYYPFEHDLGDATGSSRLVTNAAVAGSAGDGTLVGPVVASVGRFGEGSTGLEFDRPAARVRTRLDGTFLAFTFAAWVRIDDLSHRYNALFMGDGYENGEPHWQIRNDGKLMLSVMVDDTKEFSHFSEDEQQVVQAAGLHHVYFTEPFWDITKSGQWFHLASVYDPVGRRVDQYVNGVRIGSETIKDEFYTDTLRIGPAEIGNWGQPFRKTPEFAVRNLDGTIDELGIYNAALTESEIKSLYDQGKPLGY</sequence>
<dbReference type="Proteomes" id="UP000317977">
    <property type="component" value="Unassembled WGS sequence"/>
</dbReference>
<dbReference type="EMBL" id="SJPX01000001">
    <property type="protein sequence ID" value="TWU57638.1"/>
    <property type="molecule type" value="Genomic_DNA"/>
</dbReference>
<accession>A0A5C6F8B6</accession>
<dbReference type="SMART" id="SM00560">
    <property type="entry name" value="LamGL"/>
    <property type="match status" value="1"/>
</dbReference>
<protein>
    <submittedName>
        <fullName evidence="6">FecR protein</fullName>
    </submittedName>
</protein>
<evidence type="ECO:0000256" key="2">
    <source>
        <dbReference type="ARBA" id="ARBA00023157"/>
    </source>
</evidence>
<reference evidence="6 7" key="1">
    <citation type="submission" date="2019-02" db="EMBL/GenBank/DDBJ databases">
        <title>Deep-cultivation of Planctomycetes and their phenomic and genomic characterization uncovers novel biology.</title>
        <authorList>
            <person name="Wiegand S."/>
            <person name="Jogler M."/>
            <person name="Boedeker C."/>
            <person name="Pinto D."/>
            <person name="Vollmers J."/>
            <person name="Rivas-Marin E."/>
            <person name="Kohn T."/>
            <person name="Peeters S.H."/>
            <person name="Heuer A."/>
            <person name="Rast P."/>
            <person name="Oberbeckmann S."/>
            <person name="Bunk B."/>
            <person name="Jeske O."/>
            <person name="Meyerdierks A."/>
            <person name="Storesund J.E."/>
            <person name="Kallscheuer N."/>
            <person name="Luecker S."/>
            <person name="Lage O.M."/>
            <person name="Pohl T."/>
            <person name="Merkel B.J."/>
            <person name="Hornburger P."/>
            <person name="Mueller R.-W."/>
            <person name="Bruemmer F."/>
            <person name="Labrenz M."/>
            <person name="Spormann A.M."/>
            <person name="Op Den Camp H."/>
            <person name="Overmann J."/>
            <person name="Amann R."/>
            <person name="Jetten M.S.M."/>
            <person name="Mascher T."/>
            <person name="Medema M.H."/>
            <person name="Devos D.P."/>
            <person name="Kaster A.-K."/>
            <person name="Ovreas L."/>
            <person name="Rohde M."/>
            <person name="Galperin M.Y."/>
            <person name="Jogler C."/>
        </authorList>
    </citation>
    <scope>NUCLEOTIDE SEQUENCE [LARGE SCALE GENOMIC DNA]</scope>
    <source>
        <strain evidence="6 7">Poly59</strain>
    </source>
</reference>
<keyword evidence="2" id="KW-1015">Disulfide bond</keyword>
<comment type="caution">
    <text evidence="6">The sequence shown here is derived from an EMBL/GenBank/DDBJ whole genome shotgun (WGS) entry which is preliminary data.</text>
</comment>
<gene>
    <name evidence="6" type="ORF">Poly59_05450</name>
</gene>
<dbReference type="InterPro" id="IPR013320">
    <property type="entry name" value="ConA-like_dom_sf"/>
</dbReference>
<dbReference type="PANTHER" id="PTHR30273">
    <property type="entry name" value="PERIPLASMIC SIGNAL SENSOR AND SIGMA FACTOR ACTIVATOR FECR-RELATED"/>
    <property type="match status" value="1"/>
</dbReference>
<dbReference type="GO" id="GO:0016989">
    <property type="term" value="F:sigma factor antagonist activity"/>
    <property type="evidence" value="ECO:0007669"/>
    <property type="project" value="TreeGrafter"/>
</dbReference>
<dbReference type="SUPFAM" id="SSF49899">
    <property type="entry name" value="Concanavalin A-like lectins/glucanases"/>
    <property type="match status" value="1"/>
</dbReference>
<dbReference type="PANTHER" id="PTHR30273:SF2">
    <property type="entry name" value="PROTEIN FECR"/>
    <property type="match status" value="1"/>
</dbReference>
<dbReference type="OrthoDB" id="258532at2"/>